<evidence type="ECO:0000256" key="5">
    <source>
        <dbReference type="PIRNR" id="PIRNR037207"/>
    </source>
</evidence>
<comment type="similarity">
    <text evidence="1 5">Belongs to the R-transferase family.</text>
</comment>
<comment type="caution">
    <text evidence="8">The sequence shown here is derived from an EMBL/GenBank/DDBJ whole genome shotgun (WGS) entry which is preliminary data.</text>
</comment>
<evidence type="ECO:0000259" key="7">
    <source>
        <dbReference type="Pfam" id="PF04377"/>
    </source>
</evidence>
<dbReference type="OrthoDB" id="74183at2759"/>
<dbReference type="PIRSF" id="PIRSF037207">
    <property type="entry name" value="ATE1_euk"/>
    <property type="match status" value="1"/>
</dbReference>
<dbReference type="STRING" id="1408657.A0A0W4ZCB7"/>
<comment type="function">
    <text evidence="5">Involved in the post-translational conjugation of arginine to the N-terminal aspartate or glutamate of a protein. This arginylation is required for degradation of the protein via the ubiquitin pathway.</text>
</comment>
<dbReference type="GeneID" id="28942137"/>
<dbReference type="InterPro" id="IPR007471">
    <property type="entry name" value="N-end_Aminoacyl_Trfase_N"/>
</dbReference>
<evidence type="ECO:0000256" key="2">
    <source>
        <dbReference type="ARBA" id="ARBA00022679"/>
    </source>
</evidence>
<keyword evidence="3 5" id="KW-0833">Ubl conjugation pathway</keyword>
<name>A0A0W4ZCB7_PNEJ7</name>
<dbReference type="RefSeq" id="XP_018227892.1">
    <property type="nucleotide sequence ID" value="XM_018375882.1"/>
</dbReference>
<dbReference type="EC" id="2.3.2.8" evidence="5"/>
<dbReference type="VEuPathDB" id="FungiDB:T551_03619"/>
<dbReference type="EMBL" id="LFWA01000019">
    <property type="protein sequence ID" value="KTW26047.1"/>
    <property type="molecule type" value="Genomic_DNA"/>
</dbReference>
<accession>A0A0W4ZCB7</accession>
<protein>
    <recommendedName>
        <fullName evidence="5">Arginyl-tRNA--protein transferase 1</fullName>
        <shortName evidence="5">Arginyltransferase 1</shortName>
        <shortName evidence="5">R-transferase 1</shortName>
        <ecNumber evidence="5">2.3.2.8</ecNumber>
    </recommendedName>
    <alternativeName>
        <fullName evidence="5">Arginine-tRNA--protein transferase 1</fullName>
    </alternativeName>
</protein>
<dbReference type="InterPro" id="IPR007472">
    <property type="entry name" value="N-end_Aminoacyl_Trfase_C"/>
</dbReference>
<comment type="catalytic activity">
    <reaction evidence="5">
        <text>an N-terminal L-alpha-aminoacyl-[protein] + L-arginyl-tRNA(Arg) = an N-terminal L-arginyl-L-aminoacyl-[protein] + tRNA(Arg) + H(+)</text>
        <dbReference type="Rhea" id="RHEA:10208"/>
        <dbReference type="Rhea" id="RHEA-COMP:9658"/>
        <dbReference type="Rhea" id="RHEA-COMP:9673"/>
        <dbReference type="Rhea" id="RHEA-COMP:10636"/>
        <dbReference type="Rhea" id="RHEA-COMP:10638"/>
        <dbReference type="ChEBI" id="CHEBI:15378"/>
        <dbReference type="ChEBI" id="CHEBI:78442"/>
        <dbReference type="ChEBI" id="CHEBI:78513"/>
        <dbReference type="ChEBI" id="CHEBI:78597"/>
        <dbReference type="ChEBI" id="CHEBI:83562"/>
        <dbReference type="EC" id="2.3.2.8"/>
    </reaction>
</comment>
<dbReference type="GO" id="GO:0005737">
    <property type="term" value="C:cytoplasm"/>
    <property type="evidence" value="ECO:0007669"/>
    <property type="project" value="TreeGrafter"/>
</dbReference>
<reference evidence="9" key="1">
    <citation type="journal article" date="2016" name="Nat. Commun.">
        <title>Genome analysis of three Pneumocystis species reveals adaptation mechanisms to life exclusively in mammalian hosts.</title>
        <authorList>
            <person name="Ma L."/>
            <person name="Chen Z."/>
            <person name="Huang D.W."/>
            <person name="Kutty G."/>
            <person name="Ishihara M."/>
            <person name="Wang H."/>
            <person name="Abouelleil A."/>
            <person name="Bishop L."/>
            <person name="Davey E."/>
            <person name="Deng R."/>
            <person name="Deng X."/>
            <person name="Fan L."/>
            <person name="Fantoni G."/>
            <person name="Fitzgerald M."/>
            <person name="Gogineni E."/>
            <person name="Goldberg J.M."/>
            <person name="Handley G."/>
            <person name="Hu X."/>
            <person name="Huber C."/>
            <person name="Jiao X."/>
            <person name="Jones K."/>
            <person name="Levin J.Z."/>
            <person name="Liu Y."/>
            <person name="Macdonald P."/>
            <person name="Melnikov A."/>
            <person name="Raley C."/>
            <person name="Sassi M."/>
            <person name="Sherman B.T."/>
            <person name="Song X."/>
            <person name="Sykes S."/>
            <person name="Tran B."/>
            <person name="Walsh L."/>
            <person name="Xia Y."/>
            <person name="Yang J."/>
            <person name="Young S."/>
            <person name="Zeng Q."/>
            <person name="Zheng X."/>
            <person name="Stephens R."/>
            <person name="Nusbaum C."/>
            <person name="Birren B.W."/>
            <person name="Azadi P."/>
            <person name="Lempicki R.A."/>
            <person name="Cuomo C.A."/>
            <person name="Kovacs J.A."/>
        </authorList>
    </citation>
    <scope>NUCLEOTIDE SEQUENCE [LARGE SCALE GENOMIC DNA]</scope>
    <source>
        <strain evidence="9">RU7</strain>
    </source>
</reference>
<dbReference type="InterPro" id="IPR030700">
    <property type="entry name" value="N-end_Aminoacyl_Trfase"/>
</dbReference>
<dbReference type="PANTHER" id="PTHR21367">
    <property type="entry name" value="ARGININE-TRNA-PROTEIN TRANSFERASE 1"/>
    <property type="match status" value="1"/>
</dbReference>
<sequence length="417" mass="48636">MHKGLVRYLGYMCNDCGYCGSSSVNGQGMETIGFWAYIMDCQTYESLMNRGWRRSGRYIYKPNGKRSCCVLYTIRLNAQEFRPSKSHRKVLRRFHQYIWGKDIKDSQSWNLYDTIHTMETDEIVKKNCEVNNQFIPFHTFKVTFESAAYTDEKYALYVSYQTSVHKETLNNLKKENFIRFLCDTPLTYEPETGYGSFHQCYRLDGKLVAMGVIDVLPSGISSVYFMYESSLQHLCLGKISVCQEVCMTQERKSQFYYMGYYIYNNQKMKYKGEYRPSELLDPETYIWIPIEKYIEHWKASGSLYVSFCSPKTVLDTCSFIASTSSSHADVKNQETSETYKQSYSNSLFDYDMPGTLKEKDIQHFDFGKIYVLENKTIIPATQSTYYQSKKHVRRIVTESVSALGTELAEKLCLIIDV</sequence>
<keyword evidence="4 5" id="KW-0012">Acyltransferase</keyword>
<dbReference type="PANTHER" id="PTHR21367:SF1">
    <property type="entry name" value="ARGINYL-TRNA--PROTEIN TRANSFERASE 1"/>
    <property type="match status" value="1"/>
</dbReference>
<feature type="domain" description="N-end rule aminoacyl transferase C-terminal" evidence="7">
    <location>
        <begin position="152"/>
        <end position="281"/>
    </location>
</feature>
<evidence type="ECO:0000313" key="8">
    <source>
        <dbReference type="EMBL" id="KTW26047.1"/>
    </source>
</evidence>
<dbReference type="SUPFAM" id="SSF55729">
    <property type="entry name" value="Acyl-CoA N-acyltransferases (Nat)"/>
    <property type="match status" value="1"/>
</dbReference>
<dbReference type="GO" id="GO:0004057">
    <property type="term" value="F:arginyl-tRNA--protein transferase activity"/>
    <property type="evidence" value="ECO:0007669"/>
    <property type="project" value="UniProtKB-EC"/>
</dbReference>
<dbReference type="Proteomes" id="UP000053447">
    <property type="component" value="Unassembled WGS sequence"/>
</dbReference>
<dbReference type="eggNOG" id="KOG1193">
    <property type="taxonomic scope" value="Eukaryota"/>
</dbReference>
<proteinExistence type="inferred from homology"/>
<dbReference type="InterPro" id="IPR016181">
    <property type="entry name" value="Acyl_CoA_acyltransferase"/>
</dbReference>
<evidence type="ECO:0000256" key="3">
    <source>
        <dbReference type="ARBA" id="ARBA00022786"/>
    </source>
</evidence>
<evidence type="ECO:0000256" key="4">
    <source>
        <dbReference type="ARBA" id="ARBA00023315"/>
    </source>
</evidence>
<feature type="domain" description="N-end aminoacyl transferase N-terminal" evidence="6">
    <location>
        <begin position="15"/>
        <end position="89"/>
    </location>
</feature>
<evidence type="ECO:0000256" key="1">
    <source>
        <dbReference type="ARBA" id="ARBA00009991"/>
    </source>
</evidence>
<evidence type="ECO:0000259" key="6">
    <source>
        <dbReference type="Pfam" id="PF04376"/>
    </source>
</evidence>
<keyword evidence="2 5" id="KW-0808">Transferase</keyword>
<dbReference type="InterPro" id="IPR017137">
    <property type="entry name" value="Arg-tRNA-P_Trfase_1_euk"/>
</dbReference>
<dbReference type="Pfam" id="PF04377">
    <property type="entry name" value="ATE_C"/>
    <property type="match status" value="1"/>
</dbReference>
<dbReference type="Pfam" id="PF04376">
    <property type="entry name" value="ATE_N"/>
    <property type="match status" value="1"/>
</dbReference>
<evidence type="ECO:0000313" key="9">
    <source>
        <dbReference type="Proteomes" id="UP000053447"/>
    </source>
</evidence>
<dbReference type="AlphaFoldDB" id="A0A0W4ZCB7"/>
<gene>
    <name evidence="8" type="ORF">T551_03619</name>
</gene>
<keyword evidence="9" id="KW-1185">Reference proteome</keyword>
<organism evidence="8 9">
    <name type="scientific">Pneumocystis jirovecii (strain RU7)</name>
    <name type="common">Human pneumocystis pneumonia agent</name>
    <dbReference type="NCBI Taxonomy" id="1408657"/>
    <lineage>
        <taxon>Eukaryota</taxon>
        <taxon>Fungi</taxon>
        <taxon>Dikarya</taxon>
        <taxon>Ascomycota</taxon>
        <taxon>Taphrinomycotina</taxon>
        <taxon>Pneumocystomycetes</taxon>
        <taxon>Pneumocystaceae</taxon>
        <taxon>Pneumocystis</taxon>
    </lineage>
</organism>